<dbReference type="PANTHER" id="PTHR43707:SF1">
    <property type="entry name" value="HISTIDINE--TRNA LIGASE, MITOCHONDRIAL-RELATED"/>
    <property type="match status" value="1"/>
</dbReference>
<dbReference type="AlphaFoldDB" id="A0A9W8I345"/>
<dbReference type="Gene3D" id="3.30.930.10">
    <property type="entry name" value="Bira Bifunctional Protein, Domain 2"/>
    <property type="match status" value="1"/>
</dbReference>
<proteinExistence type="predicted"/>
<evidence type="ECO:0000313" key="4">
    <source>
        <dbReference type="EMBL" id="KAJ2842606.1"/>
    </source>
</evidence>
<dbReference type="EC" id="6.1.1.21" evidence="1"/>
<dbReference type="GO" id="GO:0005737">
    <property type="term" value="C:cytoplasm"/>
    <property type="evidence" value="ECO:0007669"/>
    <property type="project" value="InterPro"/>
</dbReference>
<dbReference type="Proteomes" id="UP001139887">
    <property type="component" value="Unassembled WGS sequence"/>
</dbReference>
<dbReference type="GO" id="GO:0006427">
    <property type="term" value="P:histidyl-tRNA aminoacylation"/>
    <property type="evidence" value="ECO:0007669"/>
    <property type="project" value="TreeGrafter"/>
</dbReference>
<feature type="domain" description="Aminoacyl-transfer RNA synthetases class-II family profile" evidence="3">
    <location>
        <begin position="1"/>
        <end position="230"/>
    </location>
</feature>
<name>A0A9W8I345_9FUNG</name>
<evidence type="ECO:0000256" key="2">
    <source>
        <dbReference type="ARBA" id="ARBA00047639"/>
    </source>
</evidence>
<dbReference type="EMBL" id="JANBUW010001701">
    <property type="protein sequence ID" value="KAJ2842606.1"/>
    <property type="molecule type" value="Genomic_DNA"/>
</dbReference>
<comment type="caution">
    <text evidence="4">The sequence shown here is derived from an EMBL/GenBank/DDBJ whole genome shotgun (WGS) entry which is preliminary data.</text>
</comment>
<evidence type="ECO:0000256" key="1">
    <source>
        <dbReference type="ARBA" id="ARBA00012815"/>
    </source>
</evidence>
<dbReference type="OrthoDB" id="1906957at2759"/>
<protein>
    <recommendedName>
        <fullName evidence="1">histidine--tRNA ligase</fullName>
        <ecNumber evidence="1">6.1.1.21</ecNumber>
    </recommendedName>
</protein>
<dbReference type="SUPFAM" id="SSF55681">
    <property type="entry name" value="Class II aaRS and biotin synthetases"/>
    <property type="match status" value="1"/>
</dbReference>
<dbReference type="CDD" id="cd00773">
    <property type="entry name" value="HisRS-like_core"/>
    <property type="match status" value="1"/>
</dbReference>
<keyword evidence="5" id="KW-1185">Reference proteome</keyword>
<dbReference type="InterPro" id="IPR045864">
    <property type="entry name" value="aa-tRNA-synth_II/BPL/LPL"/>
</dbReference>
<sequence>MPQKLYYSGPMYRHERPQRGRLRQFEQFGIESMGIVHPAIDVESILIGWRFLNRLPLDVNINLELHLNTLGDAESRSNYRKVLKTYFENYRDKLSPDSQRRLDTNPLRILDSKSEQDICIISNAPIADEYLRPEASKHFEFVQAALKELDIPFIHNRRLVRGLDYYQHTVWEVTCSSSELGTSQATVLAGGRYDGLTSALGGKRVLPGVGWGSGIDRLALLMADNNVPIPAMPVPIVIIPETNLDIRSRCVDDQVYLFAIRVAETIRKYRSAYVVHGSVLND</sequence>
<evidence type="ECO:0000259" key="3">
    <source>
        <dbReference type="PROSITE" id="PS50862"/>
    </source>
</evidence>
<comment type="catalytic activity">
    <reaction evidence="2">
        <text>tRNA(His) + L-histidine + ATP = L-histidyl-tRNA(His) + AMP + diphosphate + H(+)</text>
        <dbReference type="Rhea" id="RHEA:17313"/>
        <dbReference type="Rhea" id="RHEA-COMP:9665"/>
        <dbReference type="Rhea" id="RHEA-COMP:9689"/>
        <dbReference type="ChEBI" id="CHEBI:15378"/>
        <dbReference type="ChEBI" id="CHEBI:30616"/>
        <dbReference type="ChEBI" id="CHEBI:33019"/>
        <dbReference type="ChEBI" id="CHEBI:57595"/>
        <dbReference type="ChEBI" id="CHEBI:78442"/>
        <dbReference type="ChEBI" id="CHEBI:78527"/>
        <dbReference type="ChEBI" id="CHEBI:456215"/>
        <dbReference type="EC" id="6.1.1.21"/>
    </reaction>
</comment>
<reference evidence="4" key="1">
    <citation type="submission" date="2022-07" db="EMBL/GenBank/DDBJ databases">
        <title>Phylogenomic reconstructions and comparative analyses of Kickxellomycotina fungi.</title>
        <authorList>
            <person name="Reynolds N.K."/>
            <person name="Stajich J.E."/>
            <person name="Barry K."/>
            <person name="Grigoriev I.V."/>
            <person name="Crous P."/>
            <person name="Smith M.E."/>
        </authorList>
    </citation>
    <scope>NUCLEOTIDE SEQUENCE</scope>
    <source>
        <strain evidence="4">NRRL 1566</strain>
    </source>
</reference>
<gene>
    <name evidence="4" type="ORF">IWW36_005844</name>
</gene>
<dbReference type="PROSITE" id="PS50862">
    <property type="entry name" value="AA_TRNA_LIGASE_II"/>
    <property type="match status" value="1"/>
</dbReference>
<feature type="non-terminal residue" evidence="4">
    <location>
        <position position="282"/>
    </location>
</feature>
<dbReference type="GO" id="GO:0004821">
    <property type="term" value="F:histidine-tRNA ligase activity"/>
    <property type="evidence" value="ECO:0007669"/>
    <property type="project" value="UniProtKB-EC"/>
</dbReference>
<evidence type="ECO:0000313" key="5">
    <source>
        <dbReference type="Proteomes" id="UP001139887"/>
    </source>
</evidence>
<organism evidence="4 5">
    <name type="scientific">Coemansia brasiliensis</name>
    <dbReference type="NCBI Taxonomy" id="2650707"/>
    <lineage>
        <taxon>Eukaryota</taxon>
        <taxon>Fungi</taxon>
        <taxon>Fungi incertae sedis</taxon>
        <taxon>Zoopagomycota</taxon>
        <taxon>Kickxellomycotina</taxon>
        <taxon>Kickxellomycetes</taxon>
        <taxon>Kickxellales</taxon>
        <taxon>Kickxellaceae</taxon>
        <taxon>Coemansia</taxon>
    </lineage>
</organism>
<dbReference type="InterPro" id="IPR004516">
    <property type="entry name" value="HisRS/HisZ"/>
</dbReference>
<dbReference type="InterPro" id="IPR006195">
    <property type="entry name" value="aa-tRNA-synth_II"/>
</dbReference>
<dbReference type="InterPro" id="IPR041715">
    <property type="entry name" value="HisRS-like_core"/>
</dbReference>
<accession>A0A9W8I345</accession>
<dbReference type="PANTHER" id="PTHR43707">
    <property type="entry name" value="HISTIDYL-TRNA SYNTHETASE"/>
    <property type="match status" value="1"/>
</dbReference>
<dbReference type="Pfam" id="PF13393">
    <property type="entry name" value="tRNA-synt_His"/>
    <property type="match status" value="1"/>
</dbReference>